<dbReference type="OrthoDB" id="1288932at2759"/>
<dbReference type="PANTHER" id="PTHR43562">
    <property type="entry name" value="NAPA-TYPE SODIUM/HYDROGEN ANTIPORTER"/>
    <property type="match status" value="1"/>
</dbReference>
<keyword evidence="11" id="KW-1185">Reference proteome</keyword>
<dbReference type="GO" id="GO:0016020">
    <property type="term" value="C:membrane"/>
    <property type="evidence" value="ECO:0007669"/>
    <property type="project" value="UniProtKB-SubCell"/>
</dbReference>
<keyword evidence="5 8" id="KW-1133">Transmembrane helix</keyword>
<keyword evidence="4 8" id="KW-0812">Transmembrane</keyword>
<name>A0A3N4I9E2_ASCIM</name>
<dbReference type="Gene3D" id="1.20.1530.20">
    <property type="match status" value="2"/>
</dbReference>
<proteinExistence type="predicted"/>
<reference evidence="10 11" key="1">
    <citation type="journal article" date="2018" name="Nat. Ecol. Evol.">
        <title>Pezizomycetes genomes reveal the molecular basis of ectomycorrhizal truffle lifestyle.</title>
        <authorList>
            <person name="Murat C."/>
            <person name="Payen T."/>
            <person name="Noel B."/>
            <person name="Kuo A."/>
            <person name="Morin E."/>
            <person name="Chen J."/>
            <person name="Kohler A."/>
            <person name="Krizsan K."/>
            <person name="Balestrini R."/>
            <person name="Da Silva C."/>
            <person name="Montanini B."/>
            <person name="Hainaut M."/>
            <person name="Levati E."/>
            <person name="Barry K.W."/>
            <person name="Belfiori B."/>
            <person name="Cichocki N."/>
            <person name="Clum A."/>
            <person name="Dockter R.B."/>
            <person name="Fauchery L."/>
            <person name="Guy J."/>
            <person name="Iotti M."/>
            <person name="Le Tacon F."/>
            <person name="Lindquist E.A."/>
            <person name="Lipzen A."/>
            <person name="Malagnac F."/>
            <person name="Mello A."/>
            <person name="Molinier V."/>
            <person name="Miyauchi S."/>
            <person name="Poulain J."/>
            <person name="Riccioni C."/>
            <person name="Rubini A."/>
            <person name="Sitrit Y."/>
            <person name="Splivallo R."/>
            <person name="Traeger S."/>
            <person name="Wang M."/>
            <person name="Zifcakova L."/>
            <person name="Wipf D."/>
            <person name="Zambonelli A."/>
            <person name="Paolocci F."/>
            <person name="Nowrousian M."/>
            <person name="Ottonello S."/>
            <person name="Baldrian P."/>
            <person name="Spatafora J.W."/>
            <person name="Henrissat B."/>
            <person name="Nagy L.G."/>
            <person name="Aury J.M."/>
            <person name="Wincker P."/>
            <person name="Grigoriev I.V."/>
            <person name="Bonfante P."/>
            <person name="Martin F.M."/>
        </authorList>
    </citation>
    <scope>NUCLEOTIDE SEQUENCE [LARGE SCALE GENOMIC DNA]</scope>
    <source>
        <strain evidence="10 11">RN42</strain>
    </source>
</reference>
<dbReference type="Pfam" id="PF00999">
    <property type="entry name" value="Na_H_Exchanger"/>
    <property type="match status" value="1"/>
</dbReference>
<evidence type="ECO:0000256" key="3">
    <source>
        <dbReference type="ARBA" id="ARBA00022449"/>
    </source>
</evidence>
<dbReference type="PANTHER" id="PTHR43562:SF2">
    <property type="entry name" value="SODIUM-HYDROGEN ANTIPORTER"/>
    <property type="match status" value="1"/>
</dbReference>
<feature type="domain" description="Cation/H+ exchanger transmembrane" evidence="9">
    <location>
        <begin position="25"/>
        <end position="472"/>
    </location>
</feature>
<sequence>MAAPFLTYHEPTTNQILILLSFLAFLPLSHFVASKIFRAGLIGQIILGIIYGVPLANILLHQWQETILALGYLGLIIIVFEGGLTTRLDLLKKCFGISVICALTGLLTPIALSIALLSAGFGYEIKESFAIGAALSSTSLGTTFGVIQEADVGNGKGGMVDTRVGTVLVSAALIDDVVGLVMAKVIAELGGDGADLGWTIGRPVLVAFCLSAITPFFVRGTRLVLPFLRPTWKKFTWAQRNRTTVNFATLVVTLAAFSAVAAYAGTSILLGAYLAGCYLNSLSRKPSDTNMVINNEPKAETYSSSAENETELKGSTYVQTFTETVGDVHEHILSAFFFASIGFAVPFLDLWTGKAIWRGIVYSILMIFSKLLVGIWLPVIDIFASPKSASTIPTTESLSTPVTEIPGSTSRLARISWAPALILGLAMVARGEIGLLIIQLAYNQSGIVSEEGFVTGIWAILLNTIIGPMAVGLYIKLKSRKGKTLSLGQWR</sequence>
<keyword evidence="7 8" id="KW-0472">Membrane</keyword>
<dbReference type="EMBL" id="ML119669">
    <property type="protein sequence ID" value="RPA82705.1"/>
    <property type="molecule type" value="Genomic_DNA"/>
</dbReference>
<feature type="transmembrane region" description="Helical" evidence="8">
    <location>
        <begin position="360"/>
        <end position="380"/>
    </location>
</feature>
<feature type="transmembrane region" description="Helical" evidence="8">
    <location>
        <begin position="96"/>
        <end position="117"/>
    </location>
</feature>
<evidence type="ECO:0000256" key="5">
    <source>
        <dbReference type="ARBA" id="ARBA00022989"/>
    </source>
</evidence>
<comment type="subcellular location">
    <subcellularLocation>
        <location evidence="1">Membrane</location>
        <topology evidence="1">Multi-pass membrane protein</topology>
    </subcellularLocation>
</comment>
<protein>
    <submittedName>
        <fullName evidence="10">Sodium/hydrogen exchanger</fullName>
    </submittedName>
</protein>
<dbReference type="GO" id="GO:1902600">
    <property type="term" value="P:proton transmembrane transport"/>
    <property type="evidence" value="ECO:0007669"/>
    <property type="project" value="InterPro"/>
</dbReference>
<accession>A0A3N4I9E2</accession>
<evidence type="ECO:0000256" key="2">
    <source>
        <dbReference type="ARBA" id="ARBA00022448"/>
    </source>
</evidence>
<feature type="transmembrane region" description="Helical" evidence="8">
    <location>
        <begin position="453"/>
        <end position="475"/>
    </location>
</feature>
<evidence type="ECO:0000256" key="7">
    <source>
        <dbReference type="ARBA" id="ARBA00023136"/>
    </source>
</evidence>
<evidence type="ECO:0000256" key="4">
    <source>
        <dbReference type="ARBA" id="ARBA00022692"/>
    </source>
</evidence>
<dbReference type="GO" id="GO:0015297">
    <property type="term" value="F:antiporter activity"/>
    <property type="evidence" value="ECO:0007669"/>
    <property type="project" value="UniProtKB-KW"/>
</dbReference>
<feature type="transmembrane region" description="Helical" evidence="8">
    <location>
        <begin position="39"/>
        <end position="60"/>
    </location>
</feature>
<feature type="transmembrane region" description="Helical" evidence="8">
    <location>
        <begin position="199"/>
        <end position="218"/>
    </location>
</feature>
<feature type="transmembrane region" description="Helical" evidence="8">
    <location>
        <begin position="67"/>
        <end position="84"/>
    </location>
</feature>
<evidence type="ECO:0000256" key="8">
    <source>
        <dbReference type="SAM" id="Phobius"/>
    </source>
</evidence>
<dbReference type="InterPro" id="IPR038770">
    <property type="entry name" value="Na+/solute_symporter_sf"/>
</dbReference>
<evidence type="ECO:0000256" key="6">
    <source>
        <dbReference type="ARBA" id="ARBA00023065"/>
    </source>
</evidence>
<keyword evidence="2" id="KW-0813">Transport</keyword>
<dbReference type="Proteomes" id="UP000275078">
    <property type="component" value="Unassembled WGS sequence"/>
</dbReference>
<feature type="transmembrane region" description="Helical" evidence="8">
    <location>
        <begin position="331"/>
        <end position="348"/>
    </location>
</feature>
<gene>
    <name evidence="10" type="ORF">BJ508DRAFT_224499</name>
</gene>
<feature type="transmembrane region" description="Helical" evidence="8">
    <location>
        <begin position="247"/>
        <end position="275"/>
    </location>
</feature>
<evidence type="ECO:0000313" key="10">
    <source>
        <dbReference type="EMBL" id="RPA82705.1"/>
    </source>
</evidence>
<keyword evidence="3" id="KW-0050">Antiport</keyword>
<keyword evidence="6" id="KW-0406">Ion transport</keyword>
<dbReference type="InterPro" id="IPR006153">
    <property type="entry name" value="Cation/H_exchanger_TM"/>
</dbReference>
<feature type="transmembrane region" description="Helical" evidence="8">
    <location>
        <begin position="16"/>
        <end position="33"/>
    </location>
</feature>
<organism evidence="10 11">
    <name type="scientific">Ascobolus immersus RN42</name>
    <dbReference type="NCBI Taxonomy" id="1160509"/>
    <lineage>
        <taxon>Eukaryota</taxon>
        <taxon>Fungi</taxon>
        <taxon>Dikarya</taxon>
        <taxon>Ascomycota</taxon>
        <taxon>Pezizomycotina</taxon>
        <taxon>Pezizomycetes</taxon>
        <taxon>Pezizales</taxon>
        <taxon>Ascobolaceae</taxon>
        <taxon>Ascobolus</taxon>
    </lineage>
</organism>
<evidence type="ECO:0000259" key="9">
    <source>
        <dbReference type="Pfam" id="PF00999"/>
    </source>
</evidence>
<dbReference type="AlphaFoldDB" id="A0A3N4I9E2"/>
<evidence type="ECO:0000256" key="1">
    <source>
        <dbReference type="ARBA" id="ARBA00004141"/>
    </source>
</evidence>
<evidence type="ECO:0000313" key="11">
    <source>
        <dbReference type="Proteomes" id="UP000275078"/>
    </source>
</evidence>